<keyword evidence="1" id="KW-0812">Transmembrane</keyword>
<reference evidence="2" key="1">
    <citation type="journal article" date="2017" name="MBio">
        <title>Viruses in the Oceanic Basement.</title>
        <authorList>
            <person name="Nigro O.D."/>
            <person name="Jungbluth S.P."/>
            <person name="Steward G.F."/>
            <person name="Rappe M.S."/>
        </authorList>
    </citation>
    <scope>NUCLEOTIDE SEQUENCE</scope>
    <source>
        <strain evidence="2">JdFRA1000001</strain>
    </source>
</reference>
<gene>
    <name evidence="2" type="ORF">JdFRA1000001_24</name>
</gene>
<evidence type="ECO:0000313" key="2">
    <source>
        <dbReference type="EMBL" id="AQQ75457.1"/>
    </source>
</evidence>
<sequence>MILNEIIKFIVSILDKLKLKVVLDTLKEFINAEKTTTGRVNIIMTIGTFTIGILKSGINETVIALALIFVGSGFFSDFVIHMRGRSL</sequence>
<dbReference type="EMBL" id="KY229234">
    <property type="protein sequence ID" value="AQQ75457.1"/>
    <property type="molecule type" value="Genomic_DNA"/>
</dbReference>
<protein>
    <submittedName>
        <fullName evidence="2">Uncharacterized protein</fullName>
    </submittedName>
</protein>
<accession>A0A1S5Y2W1</accession>
<name>A0A1S5Y2W1_9VIRU</name>
<proteinExistence type="predicted"/>
<keyword evidence="1" id="KW-0472">Membrane</keyword>
<organism evidence="2">
    <name type="scientific">uncultured archaeal virus</name>
    <dbReference type="NCBI Taxonomy" id="1960247"/>
    <lineage>
        <taxon>Viruses</taxon>
        <taxon>environmental samples</taxon>
    </lineage>
</organism>
<evidence type="ECO:0000256" key="1">
    <source>
        <dbReference type="SAM" id="Phobius"/>
    </source>
</evidence>
<feature type="transmembrane region" description="Helical" evidence="1">
    <location>
        <begin position="62"/>
        <end position="80"/>
    </location>
</feature>
<keyword evidence="1" id="KW-1133">Transmembrane helix</keyword>